<proteinExistence type="predicted"/>
<accession>A0A0F9JKE2</accession>
<name>A0A0F9JKE2_9ZZZZ</name>
<organism evidence="3">
    <name type="scientific">marine sediment metagenome</name>
    <dbReference type="NCBI Taxonomy" id="412755"/>
    <lineage>
        <taxon>unclassified sequences</taxon>
        <taxon>metagenomes</taxon>
        <taxon>ecological metagenomes</taxon>
    </lineage>
</organism>
<dbReference type="PANTHER" id="PTHR43793">
    <property type="entry name" value="FAD SYNTHASE"/>
    <property type="match status" value="1"/>
</dbReference>
<dbReference type="AlphaFoldDB" id="A0A0F9JKE2"/>
<evidence type="ECO:0000313" key="3">
    <source>
        <dbReference type="EMBL" id="KKM06216.1"/>
    </source>
</evidence>
<dbReference type="EMBL" id="LAZR01016046">
    <property type="protein sequence ID" value="KKM06216.1"/>
    <property type="molecule type" value="Genomic_DNA"/>
</dbReference>
<reference evidence="3" key="1">
    <citation type="journal article" date="2015" name="Nature">
        <title>Complex archaea that bridge the gap between prokaryotes and eukaryotes.</title>
        <authorList>
            <person name="Spang A."/>
            <person name="Saw J.H."/>
            <person name="Jorgensen S.L."/>
            <person name="Zaremba-Niedzwiedzka K."/>
            <person name="Martijn J."/>
            <person name="Lind A.E."/>
            <person name="van Eijk R."/>
            <person name="Schleper C."/>
            <person name="Guy L."/>
            <person name="Ettema T.J."/>
        </authorList>
    </citation>
    <scope>NUCLEOTIDE SEQUENCE</scope>
</reference>
<dbReference type="GO" id="GO:0016779">
    <property type="term" value="F:nucleotidyltransferase activity"/>
    <property type="evidence" value="ECO:0007669"/>
    <property type="project" value="UniProtKB-KW"/>
</dbReference>
<dbReference type="InterPro" id="IPR014729">
    <property type="entry name" value="Rossmann-like_a/b/a_fold"/>
</dbReference>
<gene>
    <name evidence="3" type="ORF">LCGC14_1746230</name>
</gene>
<evidence type="ECO:0000256" key="1">
    <source>
        <dbReference type="ARBA" id="ARBA00022679"/>
    </source>
</evidence>
<sequence length="115" mass="12472">MGDVSVWIDSTSSIQKLHKGEDRPLFTEVERMSALDACPWVTGGIGRFNGPGAAKAIRAVKPSMWVKGGDYLRKPLREDELAALEEVGAALCIAPRFEGLSTTEIVERIRGNDTG</sequence>
<dbReference type="InterPro" id="IPR050385">
    <property type="entry name" value="Archaeal_FAD_synthase"/>
</dbReference>
<dbReference type="Gene3D" id="3.40.50.620">
    <property type="entry name" value="HUPs"/>
    <property type="match status" value="1"/>
</dbReference>
<keyword evidence="2" id="KW-0548">Nucleotidyltransferase</keyword>
<comment type="caution">
    <text evidence="3">The sequence shown here is derived from an EMBL/GenBank/DDBJ whole genome shotgun (WGS) entry which is preliminary data.</text>
</comment>
<keyword evidence="1" id="KW-0808">Transferase</keyword>
<evidence type="ECO:0008006" key="4">
    <source>
        <dbReference type="Google" id="ProtNLM"/>
    </source>
</evidence>
<protein>
    <recommendedName>
        <fullName evidence="4">Cytidyltransferase-like domain-containing protein</fullName>
    </recommendedName>
</protein>
<evidence type="ECO:0000256" key="2">
    <source>
        <dbReference type="ARBA" id="ARBA00022695"/>
    </source>
</evidence>
<dbReference type="PANTHER" id="PTHR43793:SF2">
    <property type="entry name" value="BIFUNCTIONAL PROTEIN HLDE"/>
    <property type="match status" value="1"/>
</dbReference>
<dbReference type="SUPFAM" id="SSF52374">
    <property type="entry name" value="Nucleotidylyl transferase"/>
    <property type="match status" value="1"/>
</dbReference>